<feature type="non-terminal residue" evidence="2">
    <location>
        <position position="185"/>
    </location>
</feature>
<proteinExistence type="predicted"/>
<feature type="compositionally biased region" description="Polar residues" evidence="1">
    <location>
        <begin position="48"/>
        <end position="61"/>
    </location>
</feature>
<evidence type="ECO:0000256" key="1">
    <source>
        <dbReference type="SAM" id="MobiDB-lite"/>
    </source>
</evidence>
<reference evidence="2" key="2">
    <citation type="submission" date="2016-06" db="EMBL/GenBank/DDBJ databases">
        <title>The genome of a short-lived fish provides insights into sex chromosome evolution and the genetic control of aging.</title>
        <authorList>
            <person name="Reichwald K."/>
            <person name="Felder M."/>
            <person name="Petzold A."/>
            <person name="Koch P."/>
            <person name="Groth M."/>
            <person name="Platzer M."/>
        </authorList>
    </citation>
    <scope>NUCLEOTIDE SEQUENCE</scope>
    <source>
        <tissue evidence="2">Brain</tissue>
    </source>
</reference>
<dbReference type="AlphaFoldDB" id="A0A1A7ZCZ6"/>
<accession>A0A1A7ZCZ6</accession>
<reference evidence="2" key="1">
    <citation type="submission" date="2016-05" db="EMBL/GenBank/DDBJ databases">
        <authorList>
            <person name="Lavstsen T."/>
            <person name="Jespersen J.S."/>
        </authorList>
    </citation>
    <scope>NUCLEOTIDE SEQUENCE</scope>
    <source>
        <tissue evidence="2">Brain</tissue>
    </source>
</reference>
<gene>
    <name evidence="2" type="primary">ZPCX</name>
</gene>
<name>A0A1A7ZCZ6_NOTFU</name>
<evidence type="ECO:0000313" key="2">
    <source>
        <dbReference type="EMBL" id="SBP40368.1"/>
    </source>
</evidence>
<organism evidence="2">
    <name type="scientific">Nothobranchius furzeri</name>
    <name type="common">Turquoise killifish</name>
    <dbReference type="NCBI Taxonomy" id="105023"/>
    <lineage>
        <taxon>Eukaryota</taxon>
        <taxon>Metazoa</taxon>
        <taxon>Chordata</taxon>
        <taxon>Craniata</taxon>
        <taxon>Vertebrata</taxon>
        <taxon>Euteleostomi</taxon>
        <taxon>Actinopterygii</taxon>
        <taxon>Neopterygii</taxon>
        <taxon>Teleostei</taxon>
        <taxon>Neoteleostei</taxon>
        <taxon>Acanthomorphata</taxon>
        <taxon>Ovalentaria</taxon>
        <taxon>Atherinomorphae</taxon>
        <taxon>Cyprinodontiformes</taxon>
        <taxon>Nothobranchiidae</taxon>
        <taxon>Nothobranchius</taxon>
    </lineage>
</organism>
<protein>
    <submittedName>
        <fullName evidence="2">Zona pellucida protein C</fullName>
    </submittedName>
</protein>
<sequence length="185" mass="19869">MDPNPVFQPEKAKTFNIQAMNHAKAVVSVGPLVIVDDGESSPALPESEPQTFGSSLPTTMRSDAPDPADDVAVSAADPLINLFQPSPQGVVMLVEMPEPVLPEHKTEWPPAKLTVGEDSSQVQMDGAVEPAGVQPVIRTKLEFSKGADGSKKLTYEEEVKQNVKTAKGKQVPKLKELLSTFLDLL</sequence>
<feature type="region of interest" description="Disordered" evidence="1">
    <location>
        <begin position="36"/>
        <end position="64"/>
    </location>
</feature>
<dbReference type="EMBL" id="HADY01001883">
    <property type="protein sequence ID" value="SBP40368.1"/>
    <property type="molecule type" value="Transcribed_RNA"/>
</dbReference>